<evidence type="ECO:0000256" key="2">
    <source>
        <dbReference type="PROSITE-ProRule" id="PRU00192"/>
    </source>
</evidence>
<dbReference type="InterPro" id="IPR036028">
    <property type="entry name" value="SH3-like_dom_sf"/>
</dbReference>
<evidence type="ECO:0000313" key="5">
    <source>
        <dbReference type="EMBL" id="OWF40406.1"/>
    </source>
</evidence>
<feature type="region of interest" description="Disordered" evidence="3">
    <location>
        <begin position="404"/>
        <end position="447"/>
    </location>
</feature>
<feature type="compositionally biased region" description="Polar residues" evidence="3">
    <location>
        <begin position="110"/>
        <end position="121"/>
    </location>
</feature>
<evidence type="ECO:0000313" key="6">
    <source>
        <dbReference type="Proteomes" id="UP000242188"/>
    </source>
</evidence>
<proteinExistence type="predicted"/>
<evidence type="ECO:0000256" key="3">
    <source>
        <dbReference type="SAM" id="MobiDB-lite"/>
    </source>
</evidence>
<dbReference type="InterPro" id="IPR001452">
    <property type="entry name" value="SH3_domain"/>
</dbReference>
<keyword evidence="1 2" id="KW-0728">SH3 domain</keyword>
<keyword evidence="6" id="KW-1185">Reference proteome</keyword>
<dbReference type="OrthoDB" id="10461634at2759"/>
<dbReference type="AlphaFoldDB" id="A0A210PVB9"/>
<sequence length="531" mass="59499">MCLSSPRRELVLHQMRSIASGMIEVRMNTYKQWSKEKTRYYNFELFTDDWSHYGLGIVTNNVPEVVIPANLQVMSESDKTDSSYDERSGVSHKDNPDTSEPCDDFHLTEVSVQSNQGTKYGSQRPDRSRRDKQSPQQKEGENIEDPGQDQGAVPKVSRNPGSSVKGQITSPDENVDTPALTWNKTNRRQVGPNSKSLNPPPKSSTDGWRATQTPLGNLTLPVKSDSQTKRRNVNSQSDGLTPVCCGNELTRDRSQQSPVEETNVRSANDTWNGTKSCPSENAGEHLQVQTFTGKDHPYYTPGDPLDLETLVLPEDKTVRPEPPFQPMINNWMDPDIDPLDANSSDHNLLSQFLTRTKSKFRKSKKVKKPKSPEIMDSGPIPFDFGCQFVDEVSTVIEPYELISKGARAPPSTPGPSQLVEKSKNTAQSGSDSSTNANREPHQAKHHSLRVIKLCSIDSYEARNEDEISFVSGQTVKMINNANAEGMAYGYTRSSRMKKREYGFFPVSHVVRVVEDRNRSLMKKVSGFLKKR</sequence>
<dbReference type="Proteomes" id="UP000242188">
    <property type="component" value="Unassembled WGS sequence"/>
</dbReference>
<feature type="compositionally biased region" description="Basic and acidic residues" evidence="3">
    <location>
        <begin position="76"/>
        <end position="96"/>
    </location>
</feature>
<feature type="compositionally biased region" description="Polar residues" evidence="3">
    <location>
        <begin position="424"/>
        <end position="437"/>
    </location>
</feature>
<name>A0A210PVB9_MIZYE</name>
<accession>A0A210PVB9</accession>
<organism evidence="5 6">
    <name type="scientific">Mizuhopecten yessoensis</name>
    <name type="common">Japanese scallop</name>
    <name type="synonym">Patinopecten yessoensis</name>
    <dbReference type="NCBI Taxonomy" id="6573"/>
    <lineage>
        <taxon>Eukaryota</taxon>
        <taxon>Metazoa</taxon>
        <taxon>Spiralia</taxon>
        <taxon>Lophotrochozoa</taxon>
        <taxon>Mollusca</taxon>
        <taxon>Bivalvia</taxon>
        <taxon>Autobranchia</taxon>
        <taxon>Pteriomorphia</taxon>
        <taxon>Pectinida</taxon>
        <taxon>Pectinoidea</taxon>
        <taxon>Pectinidae</taxon>
        <taxon>Mizuhopecten</taxon>
    </lineage>
</organism>
<feature type="compositionally biased region" description="Polar residues" evidence="3">
    <location>
        <begin position="255"/>
        <end position="279"/>
    </location>
</feature>
<dbReference type="CDD" id="cd00174">
    <property type="entry name" value="SH3"/>
    <property type="match status" value="1"/>
</dbReference>
<feature type="compositionally biased region" description="Basic and acidic residues" evidence="3">
    <location>
        <begin position="124"/>
        <end position="141"/>
    </location>
</feature>
<evidence type="ECO:0000256" key="1">
    <source>
        <dbReference type="ARBA" id="ARBA00022443"/>
    </source>
</evidence>
<gene>
    <name evidence="5" type="ORF">KP79_PYT16138</name>
</gene>
<feature type="region of interest" description="Disordered" evidence="3">
    <location>
        <begin position="76"/>
        <end position="282"/>
    </location>
</feature>
<dbReference type="Gene3D" id="2.30.30.40">
    <property type="entry name" value="SH3 Domains"/>
    <property type="match status" value="1"/>
</dbReference>
<reference evidence="5 6" key="1">
    <citation type="journal article" date="2017" name="Nat. Ecol. Evol.">
        <title>Scallop genome provides insights into evolution of bilaterian karyotype and development.</title>
        <authorList>
            <person name="Wang S."/>
            <person name="Zhang J."/>
            <person name="Jiao W."/>
            <person name="Li J."/>
            <person name="Xun X."/>
            <person name="Sun Y."/>
            <person name="Guo X."/>
            <person name="Huan P."/>
            <person name="Dong B."/>
            <person name="Zhang L."/>
            <person name="Hu X."/>
            <person name="Sun X."/>
            <person name="Wang J."/>
            <person name="Zhao C."/>
            <person name="Wang Y."/>
            <person name="Wang D."/>
            <person name="Huang X."/>
            <person name="Wang R."/>
            <person name="Lv J."/>
            <person name="Li Y."/>
            <person name="Zhang Z."/>
            <person name="Liu B."/>
            <person name="Lu W."/>
            <person name="Hui Y."/>
            <person name="Liang J."/>
            <person name="Zhou Z."/>
            <person name="Hou R."/>
            <person name="Li X."/>
            <person name="Liu Y."/>
            <person name="Li H."/>
            <person name="Ning X."/>
            <person name="Lin Y."/>
            <person name="Zhao L."/>
            <person name="Xing Q."/>
            <person name="Dou J."/>
            <person name="Li Y."/>
            <person name="Mao J."/>
            <person name="Guo H."/>
            <person name="Dou H."/>
            <person name="Li T."/>
            <person name="Mu C."/>
            <person name="Jiang W."/>
            <person name="Fu Q."/>
            <person name="Fu X."/>
            <person name="Miao Y."/>
            <person name="Liu J."/>
            <person name="Yu Q."/>
            <person name="Li R."/>
            <person name="Liao H."/>
            <person name="Li X."/>
            <person name="Kong Y."/>
            <person name="Jiang Z."/>
            <person name="Chourrout D."/>
            <person name="Li R."/>
            <person name="Bao Z."/>
        </authorList>
    </citation>
    <scope>NUCLEOTIDE SEQUENCE [LARGE SCALE GENOMIC DNA]</scope>
    <source>
        <strain evidence="5 6">PY_sf001</strain>
    </source>
</reference>
<comment type="caution">
    <text evidence="5">The sequence shown here is derived from an EMBL/GenBank/DDBJ whole genome shotgun (WGS) entry which is preliminary data.</text>
</comment>
<feature type="domain" description="SH3" evidence="4">
    <location>
        <begin position="445"/>
        <end position="514"/>
    </location>
</feature>
<feature type="compositionally biased region" description="Polar residues" evidence="3">
    <location>
        <begin position="159"/>
        <end position="172"/>
    </location>
</feature>
<protein>
    <recommendedName>
        <fullName evidence="4">SH3 domain-containing protein</fullName>
    </recommendedName>
</protein>
<dbReference type="EMBL" id="NEDP02005467">
    <property type="protein sequence ID" value="OWF40406.1"/>
    <property type="molecule type" value="Genomic_DNA"/>
</dbReference>
<dbReference type="PROSITE" id="PS50002">
    <property type="entry name" value="SH3"/>
    <property type="match status" value="1"/>
</dbReference>
<dbReference type="SUPFAM" id="SSF50044">
    <property type="entry name" value="SH3-domain"/>
    <property type="match status" value="1"/>
</dbReference>
<evidence type="ECO:0000259" key="4">
    <source>
        <dbReference type="PROSITE" id="PS50002"/>
    </source>
</evidence>